<keyword evidence="9 11" id="KW-0472">Membrane</keyword>
<evidence type="ECO:0000256" key="9">
    <source>
        <dbReference type="ARBA" id="ARBA00023136"/>
    </source>
</evidence>
<evidence type="ECO:0000256" key="7">
    <source>
        <dbReference type="ARBA" id="ARBA00022984"/>
    </source>
</evidence>
<feature type="transmembrane region" description="Helical" evidence="11">
    <location>
        <begin position="33"/>
        <end position="58"/>
    </location>
</feature>
<keyword evidence="2" id="KW-0997">Cell inner membrane</keyword>
<comment type="caution">
    <text evidence="14">The sequence shown here is derived from an EMBL/GenBank/DDBJ whole genome shotgun (WGS) entry which is preliminary data.</text>
</comment>
<dbReference type="GO" id="GO:0008360">
    <property type="term" value="P:regulation of cell shape"/>
    <property type="evidence" value="ECO:0007669"/>
    <property type="project" value="UniProtKB-KW"/>
</dbReference>
<feature type="domain" description="Glycosyl transferase family 51" evidence="13">
    <location>
        <begin position="84"/>
        <end position="247"/>
    </location>
</feature>
<comment type="subcellular location">
    <subcellularLocation>
        <location evidence="11">Cell membrane</location>
        <topology evidence="11">Single-pass membrane protein</topology>
    </subcellularLocation>
</comment>
<evidence type="ECO:0000256" key="6">
    <source>
        <dbReference type="ARBA" id="ARBA00022960"/>
    </source>
</evidence>
<keyword evidence="3 11" id="KW-0328">Glycosyltransferase</keyword>
<organism evidence="14 15">
    <name type="scientific">Desulforhabdus amnigena</name>
    <dbReference type="NCBI Taxonomy" id="40218"/>
    <lineage>
        <taxon>Bacteria</taxon>
        <taxon>Pseudomonadati</taxon>
        <taxon>Thermodesulfobacteriota</taxon>
        <taxon>Syntrophobacteria</taxon>
        <taxon>Syntrophobacterales</taxon>
        <taxon>Syntrophobacteraceae</taxon>
        <taxon>Desulforhabdus</taxon>
    </lineage>
</organism>
<dbReference type="InterPro" id="IPR011812">
    <property type="entry name" value="Pep_trsgly"/>
</dbReference>
<proteinExistence type="inferred from homology"/>
<evidence type="ECO:0000313" key="15">
    <source>
        <dbReference type="Proteomes" id="UP001144372"/>
    </source>
</evidence>
<dbReference type="GO" id="GO:0016763">
    <property type="term" value="F:pentosyltransferase activity"/>
    <property type="evidence" value="ECO:0007669"/>
    <property type="project" value="InterPro"/>
</dbReference>
<evidence type="ECO:0000256" key="10">
    <source>
        <dbReference type="ARBA" id="ARBA00023316"/>
    </source>
</evidence>
<dbReference type="InterPro" id="IPR036950">
    <property type="entry name" value="PBP_transglycosylase"/>
</dbReference>
<keyword evidence="7 11" id="KW-0573">Peptidoglycan synthesis</keyword>
<dbReference type="Proteomes" id="UP001144372">
    <property type="component" value="Unassembled WGS sequence"/>
</dbReference>
<gene>
    <name evidence="11 14" type="primary">mtgA</name>
    <name evidence="14" type="ORF">DAMNIGENAA_23070</name>
</gene>
<keyword evidence="1 11" id="KW-1003">Cell membrane</keyword>
<evidence type="ECO:0000256" key="3">
    <source>
        <dbReference type="ARBA" id="ARBA00022676"/>
    </source>
</evidence>
<dbReference type="AlphaFoldDB" id="A0A9W6L8N3"/>
<dbReference type="GO" id="GO:0071555">
    <property type="term" value="P:cell wall organization"/>
    <property type="evidence" value="ECO:0007669"/>
    <property type="project" value="UniProtKB-KW"/>
</dbReference>
<dbReference type="NCBIfam" id="TIGR02070">
    <property type="entry name" value="mono_pep_trsgly"/>
    <property type="match status" value="1"/>
</dbReference>
<comment type="similarity">
    <text evidence="11">Belongs to the glycosyltransferase 51 family.</text>
</comment>
<evidence type="ECO:0000259" key="13">
    <source>
        <dbReference type="Pfam" id="PF00912"/>
    </source>
</evidence>
<dbReference type="Gene3D" id="1.10.3810.10">
    <property type="entry name" value="Biosynthetic peptidoglycan transglycosylase-like"/>
    <property type="match status" value="1"/>
</dbReference>
<evidence type="ECO:0000256" key="1">
    <source>
        <dbReference type="ARBA" id="ARBA00022475"/>
    </source>
</evidence>
<keyword evidence="5 11" id="KW-0812">Transmembrane</keyword>
<keyword evidence="6 11" id="KW-0133">Cell shape</keyword>
<dbReference type="HAMAP" id="MF_00766">
    <property type="entry name" value="PGT_MtgA"/>
    <property type="match status" value="1"/>
</dbReference>
<dbReference type="GO" id="GO:0005886">
    <property type="term" value="C:plasma membrane"/>
    <property type="evidence" value="ECO:0007669"/>
    <property type="project" value="UniProtKB-SubCell"/>
</dbReference>
<evidence type="ECO:0000313" key="14">
    <source>
        <dbReference type="EMBL" id="GLI34874.1"/>
    </source>
</evidence>
<comment type="function">
    <text evidence="11">Peptidoglycan polymerase that catalyzes glycan chain elongation from lipid-linked precursors.</text>
</comment>
<comment type="pathway">
    <text evidence="11">Cell wall biogenesis; peptidoglycan biosynthesis.</text>
</comment>
<dbReference type="EC" id="2.4.99.28" evidence="11"/>
<evidence type="ECO:0000256" key="5">
    <source>
        <dbReference type="ARBA" id="ARBA00022692"/>
    </source>
</evidence>
<keyword evidence="10 11" id="KW-0961">Cell wall biogenesis/degradation</keyword>
<evidence type="ECO:0000256" key="11">
    <source>
        <dbReference type="HAMAP-Rule" id="MF_00766"/>
    </source>
</evidence>
<feature type="compositionally biased region" description="Polar residues" evidence="12">
    <location>
        <begin position="9"/>
        <end position="22"/>
    </location>
</feature>
<keyword evidence="8 11" id="KW-1133">Transmembrane helix</keyword>
<dbReference type="RefSeq" id="WP_281794325.1">
    <property type="nucleotide sequence ID" value="NZ_BSDR01000001.1"/>
</dbReference>
<dbReference type="Pfam" id="PF00912">
    <property type="entry name" value="Transgly"/>
    <property type="match status" value="1"/>
</dbReference>
<dbReference type="InterPro" id="IPR001264">
    <property type="entry name" value="Glyco_trans_51"/>
</dbReference>
<dbReference type="GO" id="GO:0009274">
    <property type="term" value="C:peptidoglycan-based cell wall"/>
    <property type="evidence" value="ECO:0007669"/>
    <property type="project" value="InterPro"/>
</dbReference>
<dbReference type="GO" id="GO:0009252">
    <property type="term" value="P:peptidoglycan biosynthetic process"/>
    <property type="evidence" value="ECO:0007669"/>
    <property type="project" value="UniProtKB-UniRule"/>
</dbReference>
<dbReference type="GO" id="GO:0008955">
    <property type="term" value="F:peptidoglycan glycosyltransferase activity"/>
    <property type="evidence" value="ECO:0007669"/>
    <property type="project" value="UniProtKB-UniRule"/>
</dbReference>
<evidence type="ECO:0000256" key="2">
    <source>
        <dbReference type="ARBA" id="ARBA00022519"/>
    </source>
</evidence>
<dbReference type="PANTHER" id="PTHR30400:SF0">
    <property type="entry name" value="BIOSYNTHETIC PEPTIDOGLYCAN TRANSGLYCOSYLASE"/>
    <property type="match status" value="1"/>
</dbReference>
<reference evidence="14" key="1">
    <citation type="submission" date="2022-12" db="EMBL/GenBank/DDBJ databases">
        <title>Reference genome sequencing for broad-spectrum identification of bacterial and archaeal isolates by mass spectrometry.</title>
        <authorList>
            <person name="Sekiguchi Y."/>
            <person name="Tourlousse D.M."/>
        </authorList>
    </citation>
    <scope>NUCLEOTIDE SEQUENCE</scope>
    <source>
        <strain evidence="14">ASRB1</strain>
    </source>
</reference>
<evidence type="ECO:0000256" key="12">
    <source>
        <dbReference type="SAM" id="MobiDB-lite"/>
    </source>
</evidence>
<evidence type="ECO:0000256" key="8">
    <source>
        <dbReference type="ARBA" id="ARBA00022989"/>
    </source>
</evidence>
<comment type="catalytic activity">
    <reaction evidence="11">
        <text>[GlcNAc-(1-&gt;4)-Mur2Ac(oyl-L-Ala-gamma-D-Glu-L-Lys-D-Ala-D-Ala)](n)-di-trans,octa-cis-undecaprenyl diphosphate + beta-D-GlcNAc-(1-&gt;4)-Mur2Ac(oyl-L-Ala-gamma-D-Glu-L-Lys-D-Ala-D-Ala)-di-trans,octa-cis-undecaprenyl diphosphate = [GlcNAc-(1-&gt;4)-Mur2Ac(oyl-L-Ala-gamma-D-Glu-L-Lys-D-Ala-D-Ala)](n+1)-di-trans,octa-cis-undecaprenyl diphosphate + di-trans,octa-cis-undecaprenyl diphosphate + H(+)</text>
        <dbReference type="Rhea" id="RHEA:23708"/>
        <dbReference type="Rhea" id="RHEA-COMP:9602"/>
        <dbReference type="Rhea" id="RHEA-COMP:9603"/>
        <dbReference type="ChEBI" id="CHEBI:15378"/>
        <dbReference type="ChEBI" id="CHEBI:58405"/>
        <dbReference type="ChEBI" id="CHEBI:60033"/>
        <dbReference type="ChEBI" id="CHEBI:78435"/>
        <dbReference type="EC" id="2.4.99.28"/>
    </reaction>
</comment>
<sequence length="260" mass="29855">MLIRRKTKSPQPAENRSLKKTVSNQKKKKFNNFFGLFGKVTLLFVFLSLGVILILRFIPPPTTAFMVERFFAGLFNADQKVSIQYNWIKIDKISPCVALAVVASEDQKFPYHWGFDFKSIADALKDGQKRGRYRGASTITQQVAKNLFLWNGRSYIRKGFEAYFTVLLELMWPKKRILEIYLNVVEFGDGIYGVHAAGQAFFKKQPGELTKSESALLAAVLPNPQKYKVKAPSKYVMRRARHIEKQMRNLGDAYLKNLTE</sequence>
<feature type="region of interest" description="Disordered" evidence="12">
    <location>
        <begin position="1"/>
        <end position="22"/>
    </location>
</feature>
<evidence type="ECO:0000256" key="4">
    <source>
        <dbReference type="ARBA" id="ARBA00022679"/>
    </source>
</evidence>
<dbReference type="InterPro" id="IPR023346">
    <property type="entry name" value="Lysozyme-like_dom_sf"/>
</dbReference>
<keyword evidence="15" id="KW-1185">Reference proteome</keyword>
<protein>
    <recommendedName>
        <fullName evidence="11">Biosynthetic peptidoglycan transglycosylase</fullName>
        <ecNumber evidence="11">2.4.99.28</ecNumber>
    </recommendedName>
    <alternativeName>
        <fullName evidence="11">Glycan polymerase</fullName>
    </alternativeName>
    <alternativeName>
        <fullName evidence="11">Peptidoglycan glycosyltransferase MtgA</fullName>
        <shortName evidence="11">PGT</shortName>
    </alternativeName>
</protein>
<dbReference type="EMBL" id="BSDR01000001">
    <property type="protein sequence ID" value="GLI34874.1"/>
    <property type="molecule type" value="Genomic_DNA"/>
</dbReference>
<dbReference type="SUPFAM" id="SSF53955">
    <property type="entry name" value="Lysozyme-like"/>
    <property type="match status" value="1"/>
</dbReference>
<keyword evidence="4 11" id="KW-0808">Transferase</keyword>
<dbReference type="PANTHER" id="PTHR30400">
    <property type="entry name" value="MONOFUNCTIONAL BIOSYNTHETIC PEPTIDOGLYCAN TRANSGLYCOSYLASE"/>
    <property type="match status" value="1"/>
</dbReference>
<name>A0A9W6L8N3_9BACT</name>
<accession>A0A9W6L8N3</accession>